<protein>
    <submittedName>
        <fullName evidence="1">Uncharacterized protein</fullName>
    </submittedName>
</protein>
<keyword evidence="2" id="KW-1185">Reference proteome</keyword>
<name>A0A3L6R706_PANMI</name>
<evidence type="ECO:0000313" key="2">
    <source>
        <dbReference type="Proteomes" id="UP000275267"/>
    </source>
</evidence>
<comment type="caution">
    <text evidence="1">The sequence shown here is derived from an EMBL/GenBank/DDBJ whole genome shotgun (WGS) entry which is preliminary data.</text>
</comment>
<reference evidence="2" key="1">
    <citation type="journal article" date="2019" name="Nat. Commun.">
        <title>The genome of broomcorn millet.</title>
        <authorList>
            <person name="Zou C."/>
            <person name="Miki D."/>
            <person name="Li D."/>
            <person name="Tang Q."/>
            <person name="Xiao L."/>
            <person name="Rajput S."/>
            <person name="Deng P."/>
            <person name="Jia W."/>
            <person name="Huang R."/>
            <person name="Zhang M."/>
            <person name="Sun Y."/>
            <person name="Hu J."/>
            <person name="Fu X."/>
            <person name="Schnable P.S."/>
            <person name="Li F."/>
            <person name="Zhang H."/>
            <person name="Feng B."/>
            <person name="Zhu X."/>
            <person name="Liu R."/>
            <person name="Schnable J.C."/>
            <person name="Zhu J.-K."/>
            <person name="Zhang H."/>
        </authorList>
    </citation>
    <scope>NUCLEOTIDE SEQUENCE [LARGE SCALE GENOMIC DNA]</scope>
</reference>
<gene>
    <name evidence="1" type="ORF">C2845_PM08G21930</name>
</gene>
<accession>A0A3L6R706</accession>
<organism evidence="1 2">
    <name type="scientific">Panicum miliaceum</name>
    <name type="common">Proso millet</name>
    <name type="synonym">Broomcorn millet</name>
    <dbReference type="NCBI Taxonomy" id="4540"/>
    <lineage>
        <taxon>Eukaryota</taxon>
        <taxon>Viridiplantae</taxon>
        <taxon>Streptophyta</taxon>
        <taxon>Embryophyta</taxon>
        <taxon>Tracheophyta</taxon>
        <taxon>Spermatophyta</taxon>
        <taxon>Magnoliopsida</taxon>
        <taxon>Liliopsida</taxon>
        <taxon>Poales</taxon>
        <taxon>Poaceae</taxon>
        <taxon>PACMAD clade</taxon>
        <taxon>Panicoideae</taxon>
        <taxon>Panicodae</taxon>
        <taxon>Paniceae</taxon>
        <taxon>Panicinae</taxon>
        <taxon>Panicum</taxon>
        <taxon>Panicum sect. Panicum</taxon>
    </lineage>
</organism>
<proteinExistence type="predicted"/>
<sequence>MRALYVWMDPLLSGTSVATRYGVGRAAAKEELRAAAMAGQLREAAEEELQAKVVAGEHQAAPTVNELRAAAAALAPIWWHICSIRLHRCSPATLQL</sequence>
<evidence type="ECO:0000313" key="1">
    <source>
        <dbReference type="EMBL" id="RLM94157.1"/>
    </source>
</evidence>
<dbReference type="AlphaFoldDB" id="A0A3L6R706"/>
<dbReference type="EMBL" id="PQIB02000010">
    <property type="protein sequence ID" value="RLM94157.1"/>
    <property type="molecule type" value="Genomic_DNA"/>
</dbReference>
<dbReference type="Proteomes" id="UP000275267">
    <property type="component" value="Unassembled WGS sequence"/>
</dbReference>